<dbReference type="InterPro" id="IPR029046">
    <property type="entry name" value="LolA/LolB/LppX"/>
</dbReference>
<accession>A0ABM8XH68</accession>
<evidence type="ECO:0000313" key="5">
    <source>
        <dbReference type="Proteomes" id="UP000721236"/>
    </source>
</evidence>
<dbReference type="SUPFAM" id="SSF89392">
    <property type="entry name" value="Prokaryotic lipoproteins and lipoprotein localization factors"/>
    <property type="match status" value="1"/>
</dbReference>
<dbReference type="Proteomes" id="UP000721236">
    <property type="component" value="Unassembled WGS sequence"/>
</dbReference>
<name>A0ABM8XH68_9BURK</name>
<gene>
    <name evidence="4" type="ORF">LMG21510_03804</name>
</gene>
<organism evidence="4 5">
    <name type="scientific">Cupriavidus respiraculi</name>
    <dbReference type="NCBI Taxonomy" id="195930"/>
    <lineage>
        <taxon>Bacteria</taxon>
        <taxon>Pseudomonadati</taxon>
        <taxon>Pseudomonadota</taxon>
        <taxon>Betaproteobacteria</taxon>
        <taxon>Burkholderiales</taxon>
        <taxon>Burkholderiaceae</taxon>
        <taxon>Cupriavidus</taxon>
    </lineage>
</organism>
<dbReference type="InterPro" id="IPR019207">
    <property type="entry name" value="DUF2092"/>
</dbReference>
<sequence length="276" mass="30112">MRRIVGLSVLAVSLAGCTHAPPTSTATATATGAAAPAQPSATASSKAVTTAPTAGTVNPEAVQALRSMGSYLQTLGKFEVTVDLTGERVLEDGQKLTHMASATVAAQRPNQLRARMRSVRSERELIYDGKTVVLYMPAQRYYSRAAFSGNLADLAGRLQERYGIELPMADLFLWGTPQAPLDGMTSAMNAGQDIVDDEVCDHYAFRQGDIDWQIWIAAGPRKLPRKLVITNRADEARPQSVSLIRWNLNPRFRESFFTFAPPKEARVAEFVPMKTQ</sequence>
<comment type="caution">
    <text evidence="4">The sequence shown here is derived from an EMBL/GenBank/DDBJ whole genome shotgun (WGS) entry which is preliminary data.</text>
</comment>
<dbReference type="EMBL" id="CAJZAH010000004">
    <property type="protein sequence ID" value="CAG9179527.1"/>
    <property type="molecule type" value="Genomic_DNA"/>
</dbReference>
<dbReference type="PROSITE" id="PS51257">
    <property type="entry name" value="PROKAR_LIPOPROTEIN"/>
    <property type="match status" value="1"/>
</dbReference>
<feature type="signal peptide" evidence="3">
    <location>
        <begin position="1"/>
        <end position="20"/>
    </location>
</feature>
<evidence type="ECO:0000256" key="2">
    <source>
        <dbReference type="SAM" id="MobiDB-lite"/>
    </source>
</evidence>
<feature type="region of interest" description="Disordered" evidence="2">
    <location>
        <begin position="22"/>
        <end position="53"/>
    </location>
</feature>
<keyword evidence="5" id="KW-1185">Reference proteome</keyword>
<protein>
    <recommendedName>
        <fullName evidence="6">DUF2092 domain-containing protein</fullName>
    </recommendedName>
</protein>
<proteinExistence type="predicted"/>
<dbReference type="RefSeq" id="WP_224043418.1">
    <property type="nucleotide sequence ID" value="NZ_CAJZAH010000004.1"/>
</dbReference>
<evidence type="ECO:0000313" key="4">
    <source>
        <dbReference type="EMBL" id="CAG9179527.1"/>
    </source>
</evidence>
<evidence type="ECO:0008006" key="6">
    <source>
        <dbReference type="Google" id="ProtNLM"/>
    </source>
</evidence>
<keyword evidence="1 3" id="KW-0732">Signal</keyword>
<dbReference type="Gene3D" id="2.50.20.10">
    <property type="entry name" value="Lipoprotein localisation LolA/LolB/LppX"/>
    <property type="match status" value="1"/>
</dbReference>
<evidence type="ECO:0000256" key="3">
    <source>
        <dbReference type="SAM" id="SignalP"/>
    </source>
</evidence>
<feature type="chain" id="PRO_5046766014" description="DUF2092 domain-containing protein" evidence="3">
    <location>
        <begin position="21"/>
        <end position="276"/>
    </location>
</feature>
<evidence type="ECO:0000256" key="1">
    <source>
        <dbReference type="ARBA" id="ARBA00022729"/>
    </source>
</evidence>
<dbReference type="Pfam" id="PF09865">
    <property type="entry name" value="DUF2092"/>
    <property type="match status" value="1"/>
</dbReference>
<reference evidence="4 5" key="1">
    <citation type="submission" date="2021-08" db="EMBL/GenBank/DDBJ databases">
        <authorList>
            <person name="Peeters C."/>
        </authorList>
    </citation>
    <scope>NUCLEOTIDE SEQUENCE [LARGE SCALE GENOMIC DNA]</scope>
    <source>
        <strain evidence="4 5">LMG 21510</strain>
    </source>
</reference>